<sequence>MTICEVRLQFQNAEQPIALRDKDLIKKIPVIAAAIEVENANWETTDTIIADPIDIPFSREAGEFLLDNIRKYKMPDNETTVNDYPEADQLSLQELKPIMELAVFFNCTVFRHAIGFVVVKKLEKESFEDITRYLGTPVVEPGRYLDEADGWVNVSEPMP</sequence>
<dbReference type="Proteomes" id="UP000008281">
    <property type="component" value="Unassembled WGS sequence"/>
</dbReference>
<dbReference type="GeneID" id="9809730"/>
<name>E3MFY0_CAERE</name>
<dbReference type="STRING" id="31234.E3MFY0"/>
<reference evidence="1" key="1">
    <citation type="submission" date="2007-07" db="EMBL/GenBank/DDBJ databases">
        <title>PCAP assembly of the Caenorhabditis remanei genome.</title>
        <authorList>
            <consortium name="The Caenorhabditis remanei Sequencing Consortium"/>
            <person name="Wilson R.K."/>
        </authorList>
    </citation>
    <scope>NUCLEOTIDE SEQUENCE [LARGE SCALE GENOMIC DNA]</scope>
    <source>
        <strain evidence="1">PB4641</strain>
    </source>
</reference>
<gene>
    <name evidence="1" type="ORF">CRE_24422</name>
</gene>
<dbReference type="AlphaFoldDB" id="E3MFY0"/>
<dbReference type="PANTHER" id="PTHR37964:SF1">
    <property type="entry name" value="SUPPRESSOR-RELATED"/>
    <property type="match status" value="1"/>
</dbReference>
<evidence type="ECO:0008006" key="3">
    <source>
        <dbReference type="Google" id="ProtNLM"/>
    </source>
</evidence>
<organism evidence="2">
    <name type="scientific">Caenorhabditis remanei</name>
    <name type="common">Caenorhabditis vulgaris</name>
    <dbReference type="NCBI Taxonomy" id="31234"/>
    <lineage>
        <taxon>Eukaryota</taxon>
        <taxon>Metazoa</taxon>
        <taxon>Ecdysozoa</taxon>
        <taxon>Nematoda</taxon>
        <taxon>Chromadorea</taxon>
        <taxon>Rhabditida</taxon>
        <taxon>Rhabditina</taxon>
        <taxon>Rhabditomorpha</taxon>
        <taxon>Rhabditoidea</taxon>
        <taxon>Rhabditidae</taxon>
        <taxon>Peloderinae</taxon>
        <taxon>Caenorhabditis</taxon>
    </lineage>
</organism>
<dbReference type="OMA" id="NDYPEAD"/>
<dbReference type="RefSeq" id="XP_003104935.2">
    <property type="nucleotide sequence ID" value="XM_003104887.2"/>
</dbReference>
<accession>E3MFY0</accession>
<evidence type="ECO:0000313" key="2">
    <source>
        <dbReference type="Proteomes" id="UP000008281"/>
    </source>
</evidence>
<dbReference type="KEGG" id="crq:GCK72_008303"/>
<dbReference type="PANTHER" id="PTHR37964">
    <property type="entry name" value="SUPPRESSOR"/>
    <property type="match status" value="1"/>
</dbReference>
<protein>
    <recommendedName>
        <fullName evidence="3">SKP1 component dimerisation domain-containing protein</fullName>
    </recommendedName>
</protein>
<proteinExistence type="predicted"/>
<dbReference type="HOGENOM" id="CLU_129471_0_0_1"/>
<dbReference type="EMBL" id="DS268442">
    <property type="protein sequence ID" value="EFP01209.1"/>
    <property type="molecule type" value="Genomic_DNA"/>
</dbReference>
<keyword evidence="2" id="KW-1185">Reference proteome</keyword>
<dbReference type="CTD" id="9809730"/>
<evidence type="ECO:0000313" key="1">
    <source>
        <dbReference type="EMBL" id="EFP01209.1"/>
    </source>
</evidence>
<dbReference type="InParanoid" id="E3MFY0"/>